<dbReference type="AlphaFoldDB" id="A0A9P6KL48"/>
<keyword evidence="1" id="KW-0732">Signal</keyword>
<evidence type="ECO:0000313" key="3">
    <source>
        <dbReference type="Proteomes" id="UP000756921"/>
    </source>
</evidence>
<protein>
    <submittedName>
        <fullName evidence="2">Secreted protein</fullName>
    </submittedName>
</protein>
<dbReference type="OrthoDB" id="152248at2759"/>
<dbReference type="Pfam" id="PF14273">
    <property type="entry name" value="DUF4360"/>
    <property type="match status" value="1"/>
</dbReference>
<dbReference type="PANTHER" id="PTHR38847:SF1">
    <property type="entry name" value="PSEUDOURIDINE SYNTHASE RSUA_RLUA-LIKE DOMAIN-CONTAINING PROTEIN"/>
    <property type="match status" value="1"/>
</dbReference>
<reference evidence="2" key="1">
    <citation type="journal article" date="2020" name="Mol. Plant Microbe Interact.">
        <title>Genome Sequence of the Biocontrol Agent Coniothyrium minitans strain Conio (IMI 134523).</title>
        <authorList>
            <person name="Patel D."/>
            <person name="Shittu T.A."/>
            <person name="Baroncelli R."/>
            <person name="Muthumeenakshi S."/>
            <person name="Osborne T.H."/>
            <person name="Janganan T.K."/>
            <person name="Sreenivasaprasad S."/>
        </authorList>
    </citation>
    <scope>NUCLEOTIDE SEQUENCE</scope>
    <source>
        <strain evidence="2">Conio</strain>
    </source>
</reference>
<feature type="signal peptide" evidence="1">
    <location>
        <begin position="1"/>
        <end position="21"/>
    </location>
</feature>
<comment type="caution">
    <text evidence="2">The sequence shown here is derived from an EMBL/GenBank/DDBJ whole genome shotgun (WGS) entry which is preliminary data.</text>
</comment>
<evidence type="ECO:0000256" key="1">
    <source>
        <dbReference type="SAM" id="SignalP"/>
    </source>
</evidence>
<accession>A0A9P6KL48</accession>
<dbReference type="Proteomes" id="UP000756921">
    <property type="component" value="Unassembled WGS sequence"/>
</dbReference>
<dbReference type="InterPro" id="IPR025649">
    <property type="entry name" value="DUF4360"/>
</dbReference>
<name>A0A9P6KL48_9PLEO</name>
<dbReference type="EMBL" id="WJXW01000014">
    <property type="protein sequence ID" value="KAF9730522.1"/>
    <property type="molecule type" value="Genomic_DNA"/>
</dbReference>
<sequence>MAPLMLLFAIALLACTSFAAAAPHPAGTVTLPPRGAATVGAVKVDNPDVDSEGNGCRAGSVGAAFTTDNTALTLIFDNFQAAVGPAAGTLKKRAFCRVNVTLASPGWAFNVRSVDFRSYVNIATGVDVSLVSRWKWIDSKGADMTGKGNVKMVVNGPFQEDFLLHKDGEVSDSEQSVCSKASAMFQLSLSATLSATSTSLSGLVQGSSADAKFGQVLNLTWRRC</sequence>
<feature type="chain" id="PRO_5040206054" evidence="1">
    <location>
        <begin position="22"/>
        <end position="224"/>
    </location>
</feature>
<keyword evidence="3" id="KW-1185">Reference proteome</keyword>
<proteinExistence type="predicted"/>
<evidence type="ECO:0000313" key="2">
    <source>
        <dbReference type="EMBL" id="KAF9730522.1"/>
    </source>
</evidence>
<dbReference type="PANTHER" id="PTHR38847">
    <property type="match status" value="1"/>
</dbReference>
<gene>
    <name evidence="2" type="ORF">PMIN01_11391</name>
</gene>
<organism evidence="2 3">
    <name type="scientific">Paraphaeosphaeria minitans</name>
    <dbReference type="NCBI Taxonomy" id="565426"/>
    <lineage>
        <taxon>Eukaryota</taxon>
        <taxon>Fungi</taxon>
        <taxon>Dikarya</taxon>
        <taxon>Ascomycota</taxon>
        <taxon>Pezizomycotina</taxon>
        <taxon>Dothideomycetes</taxon>
        <taxon>Pleosporomycetidae</taxon>
        <taxon>Pleosporales</taxon>
        <taxon>Massarineae</taxon>
        <taxon>Didymosphaeriaceae</taxon>
        <taxon>Paraphaeosphaeria</taxon>
    </lineage>
</organism>